<evidence type="ECO:0000259" key="6">
    <source>
        <dbReference type="PROSITE" id="PS50921"/>
    </source>
</evidence>
<dbReference type="RefSeq" id="WP_012921465.1">
    <property type="nucleotide sequence ID" value="NC_013729.1"/>
</dbReference>
<evidence type="ECO:0000256" key="3">
    <source>
        <dbReference type="ARBA" id="ARBA00023015"/>
    </source>
</evidence>
<reference evidence="8" key="1">
    <citation type="submission" date="2009-09" db="EMBL/GenBank/DDBJ databases">
        <title>The complete genome of Kribbella flavida DSM 17836.</title>
        <authorList>
            <consortium name="US DOE Joint Genome Institute (JGI-PGF)"/>
            <person name="Lucas S."/>
            <person name="Copeland A."/>
            <person name="Lapidus A."/>
            <person name="Glavina del Rio T."/>
            <person name="Dalin E."/>
            <person name="Tice H."/>
            <person name="Bruce D."/>
            <person name="Goodwin L."/>
            <person name="Pitluck S."/>
            <person name="Kyrpides N."/>
            <person name="Mavromatis K."/>
            <person name="Ivanova N."/>
            <person name="Saunders E."/>
            <person name="Brettin T."/>
            <person name="Detter J.C."/>
            <person name="Han C."/>
            <person name="Larimer F."/>
            <person name="Land M."/>
            <person name="Hauser L."/>
            <person name="Markowitz V."/>
            <person name="Cheng J.-F."/>
            <person name="Hugenholtz P."/>
            <person name="Woyke T."/>
            <person name="Wu D."/>
            <person name="Pukall R."/>
            <person name="Klenk H.-P."/>
            <person name="Eisen J.A."/>
        </authorList>
    </citation>
    <scope>NUCLEOTIDE SEQUENCE [LARGE SCALE GENOMIC DNA]</scope>
    <source>
        <strain evidence="8">DSM 17836 / JCM 10339 / NBRC 14399</strain>
    </source>
</reference>
<keyword evidence="3" id="KW-0805">Transcription regulation</keyword>
<dbReference type="InterPro" id="IPR005561">
    <property type="entry name" value="ANTAR"/>
</dbReference>
<evidence type="ECO:0000313" key="8">
    <source>
        <dbReference type="Proteomes" id="UP000007967"/>
    </source>
</evidence>
<dbReference type="InterPro" id="IPR036388">
    <property type="entry name" value="WH-like_DNA-bd_sf"/>
</dbReference>
<dbReference type="Pfam" id="PF03861">
    <property type="entry name" value="ANTAR"/>
    <property type="match status" value="1"/>
</dbReference>
<dbReference type="OrthoDB" id="7466251at2"/>
<dbReference type="EMBL" id="CP001736">
    <property type="protein sequence ID" value="ADB32909.1"/>
    <property type="molecule type" value="Genomic_DNA"/>
</dbReference>
<dbReference type="HOGENOM" id="CLU_074354_2_0_11"/>
<gene>
    <name evidence="7" type="ordered locus">Kfla_3856</name>
</gene>
<dbReference type="SUPFAM" id="SSF52172">
    <property type="entry name" value="CheY-like"/>
    <property type="match status" value="1"/>
</dbReference>
<evidence type="ECO:0000313" key="7">
    <source>
        <dbReference type="EMBL" id="ADB32909.1"/>
    </source>
</evidence>
<dbReference type="Gene3D" id="1.10.10.10">
    <property type="entry name" value="Winged helix-like DNA-binding domain superfamily/Winged helix DNA-binding domain"/>
    <property type="match status" value="1"/>
</dbReference>
<reference evidence="7 8" key="2">
    <citation type="journal article" date="2010" name="Stand. Genomic Sci.">
        <title>Complete genome sequence of Kribbella flavida type strain (IFO 14399).</title>
        <authorList>
            <person name="Pukall R."/>
            <person name="Lapidus A."/>
            <person name="Glavina Del Rio T."/>
            <person name="Copeland A."/>
            <person name="Tice H."/>
            <person name="Cheng J.-F."/>
            <person name="Lucas S."/>
            <person name="Chen F."/>
            <person name="Nolan M."/>
            <person name="LaButti K."/>
            <person name="Pati A."/>
            <person name="Ivanova N."/>
            <person name="Mavrommatis K."/>
            <person name="Mikhailova N."/>
            <person name="Pitluck S."/>
            <person name="Bruce D."/>
            <person name="Goodwin L."/>
            <person name="Land M."/>
            <person name="Hauser L."/>
            <person name="Chang Y.-J."/>
            <person name="Jeffries C.D."/>
            <person name="Chen A."/>
            <person name="Palaniappan K."/>
            <person name="Chain P."/>
            <person name="Rohde M."/>
            <person name="Goeker M."/>
            <person name="Bristow J."/>
            <person name="Eisen J.A."/>
            <person name="Markowitz V."/>
            <person name="Hugenholtz P."/>
            <person name="Kyrpides N.C."/>
            <person name="Klenk H.-P."/>
            <person name="Brettin T."/>
        </authorList>
    </citation>
    <scope>NUCLEOTIDE SEQUENCE [LARGE SCALE GENOMIC DNA]</scope>
    <source>
        <strain evidence="8">DSM 17836 / JCM 10339 / NBRC 14399</strain>
    </source>
</reference>
<dbReference type="SMART" id="SM01012">
    <property type="entry name" value="ANTAR"/>
    <property type="match status" value="1"/>
</dbReference>
<dbReference type="KEGG" id="kfl:Kfla_3856"/>
<evidence type="ECO:0000256" key="2">
    <source>
        <dbReference type="ARBA" id="ARBA00022777"/>
    </source>
</evidence>
<dbReference type="GO" id="GO:0003723">
    <property type="term" value="F:RNA binding"/>
    <property type="evidence" value="ECO:0007669"/>
    <property type="project" value="InterPro"/>
</dbReference>
<organism evidence="7 8">
    <name type="scientific">Kribbella flavida (strain DSM 17836 / JCM 10339 / NBRC 14399)</name>
    <dbReference type="NCBI Taxonomy" id="479435"/>
    <lineage>
        <taxon>Bacteria</taxon>
        <taxon>Bacillati</taxon>
        <taxon>Actinomycetota</taxon>
        <taxon>Actinomycetes</taxon>
        <taxon>Propionibacteriales</taxon>
        <taxon>Kribbellaceae</taxon>
        <taxon>Kribbella</taxon>
    </lineage>
</organism>
<dbReference type="Gene3D" id="3.30.450.40">
    <property type="match status" value="1"/>
</dbReference>
<protein>
    <recommendedName>
        <fullName evidence="6">ANTAR domain-containing protein</fullName>
    </recommendedName>
</protein>
<dbReference type="Pfam" id="PF13185">
    <property type="entry name" value="GAF_2"/>
    <property type="match status" value="1"/>
</dbReference>
<evidence type="ECO:0000256" key="5">
    <source>
        <dbReference type="SAM" id="MobiDB-lite"/>
    </source>
</evidence>
<evidence type="ECO:0000256" key="1">
    <source>
        <dbReference type="ARBA" id="ARBA00022679"/>
    </source>
</evidence>
<dbReference type="SMART" id="SM00065">
    <property type="entry name" value="GAF"/>
    <property type="match status" value="1"/>
</dbReference>
<keyword evidence="8" id="KW-1185">Reference proteome</keyword>
<dbReference type="InterPro" id="IPR012074">
    <property type="entry name" value="GAF_ANTAR"/>
</dbReference>
<dbReference type="SUPFAM" id="SSF55781">
    <property type="entry name" value="GAF domain-like"/>
    <property type="match status" value="1"/>
</dbReference>
<feature type="region of interest" description="Disordered" evidence="5">
    <location>
        <begin position="1"/>
        <end position="24"/>
    </location>
</feature>
<proteinExistence type="predicted"/>
<sequence>MEIPQQRQRSDRPPHRPTAGSTEFAADLGKLARTLQETEEPDAVLKEAVRGAIELLPPVVAGSVTLPAGPERVDVKAASSELAMRIGAVLTDLGEGPSLDALASRQTVRAARLADDERWPRFAVPVLELGVTGVLCLPLYVDDRTLGVLNLYTLDPDGFTAEDEQAGQALAIQAAVAYAWAQRTEQLLTAVETRDLIGEAVGLLMERYSIGADRALGMLRQCAHQSDRDVVDAAHELIRDAETGFRH</sequence>
<name>D2PPY5_KRIFD</name>
<dbReference type="InterPro" id="IPR003018">
    <property type="entry name" value="GAF"/>
</dbReference>
<keyword evidence="4" id="KW-0804">Transcription</keyword>
<dbReference type="AlphaFoldDB" id="D2PPY5"/>
<dbReference type="InterPro" id="IPR029016">
    <property type="entry name" value="GAF-like_dom_sf"/>
</dbReference>
<dbReference type="InterPro" id="IPR011006">
    <property type="entry name" value="CheY-like_superfamily"/>
</dbReference>
<dbReference type="Proteomes" id="UP000007967">
    <property type="component" value="Chromosome"/>
</dbReference>
<dbReference type="PIRSF" id="PIRSF036625">
    <property type="entry name" value="GAF_ANTAR"/>
    <property type="match status" value="1"/>
</dbReference>
<dbReference type="eggNOG" id="COG2203">
    <property type="taxonomic scope" value="Bacteria"/>
</dbReference>
<keyword evidence="1" id="KW-0808">Transferase</keyword>
<feature type="domain" description="ANTAR" evidence="6">
    <location>
        <begin position="177"/>
        <end position="238"/>
    </location>
</feature>
<accession>D2PPY5</accession>
<dbReference type="STRING" id="479435.Kfla_3856"/>
<evidence type="ECO:0000256" key="4">
    <source>
        <dbReference type="ARBA" id="ARBA00023163"/>
    </source>
</evidence>
<keyword evidence="2" id="KW-0418">Kinase</keyword>
<dbReference type="GO" id="GO:0016301">
    <property type="term" value="F:kinase activity"/>
    <property type="evidence" value="ECO:0007669"/>
    <property type="project" value="UniProtKB-KW"/>
</dbReference>
<dbReference type="PROSITE" id="PS50921">
    <property type="entry name" value="ANTAR"/>
    <property type="match status" value="1"/>
</dbReference>